<dbReference type="Proteomes" id="UP000464262">
    <property type="component" value="Chromosome 1"/>
</dbReference>
<dbReference type="InterPro" id="IPR011322">
    <property type="entry name" value="N-reg_PII-like_a/b"/>
</dbReference>
<dbReference type="RefSeq" id="WP_164647639.1">
    <property type="nucleotide sequence ID" value="NZ_CP047475.1"/>
</dbReference>
<dbReference type="GO" id="GO:0006808">
    <property type="term" value="P:regulation of nitrogen utilization"/>
    <property type="evidence" value="ECO:0007669"/>
    <property type="project" value="InterPro"/>
</dbReference>
<name>A0A7Z2T1S5_9VIBR</name>
<dbReference type="EMBL" id="CP047475">
    <property type="protein sequence ID" value="QIA62744.1"/>
    <property type="molecule type" value="Genomic_DNA"/>
</dbReference>
<dbReference type="AlphaFoldDB" id="A0A7Z2T1S5"/>
<protein>
    <submittedName>
        <fullName evidence="1">P-II family nitrogen regulator</fullName>
    </submittedName>
</protein>
<evidence type="ECO:0000313" key="2">
    <source>
        <dbReference type="Proteomes" id="UP000464262"/>
    </source>
</evidence>
<proteinExistence type="predicted"/>
<reference evidence="1 2" key="1">
    <citation type="submission" date="2020-01" db="EMBL/GenBank/DDBJ databases">
        <title>Whole genome and functional gene identification of agarase of Vibrio HN897.</title>
        <authorList>
            <person name="Liu Y."/>
            <person name="Zhao Z."/>
        </authorList>
    </citation>
    <scope>NUCLEOTIDE SEQUENCE [LARGE SCALE GENOMIC DNA]</scope>
    <source>
        <strain evidence="1 2">HN897</strain>
    </source>
</reference>
<dbReference type="Pfam" id="PF00543">
    <property type="entry name" value="P-II"/>
    <property type="match status" value="1"/>
</dbReference>
<dbReference type="GO" id="GO:0030234">
    <property type="term" value="F:enzyme regulator activity"/>
    <property type="evidence" value="ECO:0007669"/>
    <property type="project" value="InterPro"/>
</dbReference>
<dbReference type="InterPro" id="IPR002187">
    <property type="entry name" value="N-reg_PII"/>
</dbReference>
<accession>A0A7Z2T1S5</accession>
<dbReference type="SMART" id="SM00938">
    <property type="entry name" value="P-II"/>
    <property type="match status" value="1"/>
</dbReference>
<dbReference type="InterPro" id="IPR015867">
    <property type="entry name" value="N-reg_PII/ATP_PRibTrfase_C"/>
</dbReference>
<keyword evidence="2" id="KW-1185">Reference proteome</keyword>
<dbReference type="Gene3D" id="3.30.70.120">
    <property type="match status" value="1"/>
</dbReference>
<sequence length="116" mass="12570">MRFKLILAFVEDSRTEAVLDAARDSGATGATVINNARGEGLSKKRTFFGLTLDAQNDVLLFVVEEHLSRHILEKIAEVGEFDSESGQGIAVQIDVEDAVGVSHQVASLTKIVEDEL</sequence>
<gene>
    <name evidence="1" type="ORF">GT360_04110</name>
</gene>
<dbReference type="SUPFAM" id="SSF54913">
    <property type="entry name" value="GlnB-like"/>
    <property type="match status" value="1"/>
</dbReference>
<organism evidence="1 2">
    <name type="scientific">Vibrio astriarenae</name>
    <dbReference type="NCBI Taxonomy" id="1481923"/>
    <lineage>
        <taxon>Bacteria</taxon>
        <taxon>Pseudomonadati</taxon>
        <taxon>Pseudomonadota</taxon>
        <taxon>Gammaproteobacteria</taxon>
        <taxon>Vibrionales</taxon>
        <taxon>Vibrionaceae</taxon>
        <taxon>Vibrio</taxon>
    </lineage>
</organism>
<evidence type="ECO:0000313" key="1">
    <source>
        <dbReference type="EMBL" id="QIA62744.1"/>
    </source>
</evidence>
<dbReference type="KEGG" id="vas:GT360_04110"/>
<dbReference type="PROSITE" id="PS51343">
    <property type="entry name" value="PII_GLNB_DOM"/>
    <property type="match status" value="1"/>
</dbReference>